<evidence type="ECO:0000313" key="5">
    <source>
        <dbReference type="Proteomes" id="UP000308199"/>
    </source>
</evidence>
<dbReference type="GO" id="GO:0005783">
    <property type="term" value="C:endoplasmic reticulum"/>
    <property type="evidence" value="ECO:0007669"/>
    <property type="project" value="TreeGrafter"/>
</dbReference>
<dbReference type="PROSITE" id="PS50033">
    <property type="entry name" value="UBX"/>
    <property type="match status" value="1"/>
</dbReference>
<dbReference type="Proteomes" id="UP000308199">
    <property type="component" value="Unassembled WGS sequence"/>
</dbReference>
<reference evidence="4 5" key="1">
    <citation type="submission" date="2019-02" db="EMBL/GenBank/DDBJ databases">
        <title>Genome sequencing of the rare red list fungi Phellinidium pouzarii.</title>
        <authorList>
            <person name="Buettner E."/>
            <person name="Kellner H."/>
        </authorList>
    </citation>
    <scope>NUCLEOTIDE SEQUENCE [LARGE SCALE GENOMIC DNA]</scope>
    <source>
        <strain evidence="4 5">DSM 108285</strain>
    </source>
</reference>
<dbReference type="AlphaFoldDB" id="A0A4S4KFF6"/>
<dbReference type="OrthoDB" id="1026733at2759"/>
<dbReference type="PANTHER" id="PTHR23322:SF1">
    <property type="entry name" value="FAS-ASSOCIATED FACTOR 2"/>
    <property type="match status" value="1"/>
</dbReference>
<organism evidence="4 5">
    <name type="scientific">Phellinidium pouzarii</name>
    <dbReference type="NCBI Taxonomy" id="167371"/>
    <lineage>
        <taxon>Eukaryota</taxon>
        <taxon>Fungi</taxon>
        <taxon>Dikarya</taxon>
        <taxon>Basidiomycota</taxon>
        <taxon>Agaricomycotina</taxon>
        <taxon>Agaricomycetes</taxon>
        <taxon>Hymenochaetales</taxon>
        <taxon>Hymenochaetaceae</taxon>
        <taxon>Phellinidium</taxon>
    </lineage>
</organism>
<dbReference type="SUPFAM" id="SSF52833">
    <property type="entry name" value="Thioredoxin-like"/>
    <property type="match status" value="1"/>
</dbReference>
<evidence type="ECO:0000256" key="2">
    <source>
        <dbReference type="SAM" id="Coils"/>
    </source>
</evidence>
<name>A0A4S4KFF6_9AGAM</name>
<feature type="non-terminal residue" evidence="4">
    <location>
        <position position="1"/>
    </location>
</feature>
<dbReference type="PANTHER" id="PTHR23322">
    <property type="entry name" value="FAS-ASSOCIATED PROTEIN"/>
    <property type="match status" value="1"/>
</dbReference>
<feature type="domain" description="UBX" evidence="3">
    <location>
        <begin position="238"/>
        <end position="329"/>
    </location>
</feature>
<dbReference type="InterPro" id="IPR029071">
    <property type="entry name" value="Ubiquitin-like_domsf"/>
</dbReference>
<dbReference type="InterPro" id="IPR006577">
    <property type="entry name" value="UAS"/>
</dbReference>
<dbReference type="EMBL" id="SGPK01000871">
    <property type="protein sequence ID" value="THG96520.1"/>
    <property type="molecule type" value="Genomic_DNA"/>
</dbReference>
<dbReference type="InterPro" id="IPR050730">
    <property type="entry name" value="UBX_domain-protein"/>
</dbReference>
<evidence type="ECO:0000313" key="4">
    <source>
        <dbReference type="EMBL" id="THG96520.1"/>
    </source>
</evidence>
<evidence type="ECO:0000256" key="1">
    <source>
        <dbReference type="ARBA" id="ARBA00023054"/>
    </source>
</evidence>
<protein>
    <recommendedName>
        <fullName evidence="3">UBX domain-containing protein</fullName>
    </recommendedName>
</protein>
<dbReference type="InterPro" id="IPR001012">
    <property type="entry name" value="UBX_dom"/>
</dbReference>
<accession>A0A4S4KFF6</accession>
<feature type="coiled-coil region" evidence="2">
    <location>
        <begin position="171"/>
        <end position="221"/>
    </location>
</feature>
<keyword evidence="1 2" id="KW-0175">Coiled coil</keyword>
<dbReference type="InterPro" id="IPR036249">
    <property type="entry name" value="Thioredoxin-like_sf"/>
</dbReference>
<evidence type="ECO:0000259" key="3">
    <source>
        <dbReference type="PROSITE" id="PS50033"/>
    </source>
</evidence>
<dbReference type="SMART" id="SM00594">
    <property type="entry name" value="UAS"/>
    <property type="match status" value="1"/>
</dbReference>
<gene>
    <name evidence="4" type="ORF">EW145_g7764</name>
</gene>
<comment type="caution">
    <text evidence="4">The sequence shown here is derived from an EMBL/GenBank/DDBJ whole genome shotgun (WGS) entry which is preliminary data.</text>
</comment>
<dbReference type="GO" id="GO:0036503">
    <property type="term" value="P:ERAD pathway"/>
    <property type="evidence" value="ECO:0007669"/>
    <property type="project" value="TreeGrafter"/>
</dbReference>
<dbReference type="Pfam" id="PF00789">
    <property type="entry name" value="UBX"/>
    <property type="match status" value="1"/>
</dbReference>
<sequence>LSRRNETARAYRKHIPEFYIGSYENALTDAQREARPMTTLIDPEFNQILKDNHFLVWGGDARDYEASQASQKLGATTYPFVAFIALQARSGSRGSTNSPVLIVLSRHQGPSTSIDADASAPTSARTLSAHLTGSLLPRVSPFLTRLRSAHLERLAQRRLREEQDAAFARAAQTDRERIETKRAEEARAQEEIEMQEMRKTTEEEERRREREERDTREANKLLWYRYARKTLLPPEAAPGKGAVRIGVRLPDGRLQIRHFAPSDSVTSLYVFVAALLIPEALSAAEDPSAPPTGFLPGAVGVSKENWTFKLALAFPRREVPWSASALLSDVEGLHRGGQFVVESIPGHALIPGSGLNEGNGDSDYDTEEE</sequence>
<proteinExistence type="predicted"/>
<dbReference type="SUPFAM" id="SSF54236">
    <property type="entry name" value="Ubiquitin-like"/>
    <property type="match status" value="1"/>
</dbReference>
<keyword evidence="5" id="KW-1185">Reference proteome</keyword>
<dbReference type="Gene3D" id="3.40.30.10">
    <property type="entry name" value="Glutaredoxin"/>
    <property type="match status" value="1"/>
</dbReference>
<dbReference type="GO" id="GO:0043130">
    <property type="term" value="F:ubiquitin binding"/>
    <property type="evidence" value="ECO:0007669"/>
    <property type="project" value="TreeGrafter"/>
</dbReference>
<dbReference type="Gene3D" id="3.10.20.90">
    <property type="entry name" value="Phosphatidylinositol 3-kinase Catalytic Subunit, Chain A, domain 1"/>
    <property type="match status" value="1"/>
</dbReference>